<keyword evidence="3" id="KW-1185">Reference proteome</keyword>
<gene>
    <name evidence="2" type="ORF">R3P38DRAFT_1961090</name>
</gene>
<accession>A0AAV9ZYQ5</accession>
<protein>
    <recommendedName>
        <fullName evidence="4">Protein kinase domain-containing protein</fullName>
    </recommendedName>
</protein>
<dbReference type="AlphaFoldDB" id="A0AAV9ZYQ5"/>
<name>A0AAV9ZYQ5_9AGAR</name>
<organism evidence="2 3">
    <name type="scientific">Favolaschia claudopus</name>
    <dbReference type="NCBI Taxonomy" id="2862362"/>
    <lineage>
        <taxon>Eukaryota</taxon>
        <taxon>Fungi</taxon>
        <taxon>Dikarya</taxon>
        <taxon>Basidiomycota</taxon>
        <taxon>Agaricomycotina</taxon>
        <taxon>Agaricomycetes</taxon>
        <taxon>Agaricomycetidae</taxon>
        <taxon>Agaricales</taxon>
        <taxon>Marasmiineae</taxon>
        <taxon>Mycenaceae</taxon>
        <taxon>Favolaschia</taxon>
    </lineage>
</organism>
<evidence type="ECO:0000313" key="2">
    <source>
        <dbReference type="EMBL" id="KAK6996394.1"/>
    </source>
</evidence>
<evidence type="ECO:0000256" key="1">
    <source>
        <dbReference type="SAM" id="MobiDB-lite"/>
    </source>
</evidence>
<feature type="compositionally biased region" description="Basic and acidic residues" evidence="1">
    <location>
        <begin position="1"/>
        <end position="11"/>
    </location>
</feature>
<sequence>MDDHDDIHDEEQASGEFEFLGRRPHITINGGVGGAGGGGIFGGMGGRGDGPQFHIPSAPGWNVHVNGNFITRTNAPHSDYRRIPMGDIILQSEIHINHSNVFWLGRRGVRKLYSAKLDGKASRYTVAMYEGKGSEEEWKRDIAKYMSIRHPNILQIFAMAHSHPSSAAVFHSDSDLIDFKKFFQSVYYHKSQMLFTYLYASAVTAYYSAERYLKAHGLTRNTNDSLGILLIHRSKGRLCIDISSPHQCLQNTIGELEVVSLQEDVLSLSPVLQQQVICKALSLKNYNFQYCNYWSGSSTFNLGTRQKAYLGVIVFCPPNSDRRLLYPLAFASKLHWHTSHRQNEGWKLNEHEDAYVHNGWVRIPSQDYQFEHKIYINADDDVWLSQANHIFKKAGVTANLGQYCMVDVIWFIIKLVGNHETTPKGYLWICPVENFQRAPLSFGWPECPAFWSLDSSGSQRLNMDQALQLGFPTVKFSTTIRGLFRNHRVYAGLREFHEAKGFDPYSQEIALHLGDPLYQLWSEPAAPFAYLPHGYFPDSTSGDETDSDIQI</sequence>
<dbReference type="EMBL" id="JAWWNJ010000097">
    <property type="protein sequence ID" value="KAK6996394.1"/>
    <property type="molecule type" value="Genomic_DNA"/>
</dbReference>
<dbReference type="Proteomes" id="UP001362999">
    <property type="component" value="Unassembled WGS sequence"/>
</dbReference>
<comment type="caution">
    <text evidence="2">The sequence shown here is derived from an EMBL/GenBank/DDBJ whole genome shotgun (WGS) entry which is preliminary data.</text>
</comment>
<evidence type="ECO:0008006" key="4">
    <source>
        <dbReference type="Google" id="ProtNLM"/>
    </source>
</evidence>
<proteinExistence type="predicted"/>
<evidence type="ECO:0000313" key="3">
    <source>
        <dbReference type="Proteomes" id="UP001362999"/>
    </source>
</evidence>
<reference evidence="2 3" key="1">
    <citation type="journal article" date="2024" name="J Genomics">
        <title>Draft genome sequencing and assembly of Favolaschia claudopus CIRM-BRFM 2984 isolated from oak limbs.</title>
        <authorList>
            <person name="Navarro D."/>
            <person name="Drula E."/>
            <person name="Chaduli D."/>
            <person name="Cazenave R."/>
            <person name="Ahrendt S."/>
            <person name="Wang J."/>
            <person name="Lipzen A."/>
            <person name="Daum C."/>
            <person name="Barry K."/>
            <person name="Grigoriev I.V."/>
            <person name="Favel A."/>
            <person name="Rosso M.N."/>
            <person name="Martin F."/>
        </authorList>
    </citation>
    <scope>NUCLEOTIDE SEQUENCE [LARGE SCALE GENOMIC DNA]</scope>
    <source>
        <strain evidence="2 3">CIRM-BRFM 2984</strain>
    </source>
</reference>
<feature type="region of interest" description="Disordered" evidence="1">
    <location>
        <begin position="1"/>
        <end position="20"/>
    </location>
</feature>